<reference evidence="1" key="2">
    <citation type="journal article" date="2015" name="Fish Shellfish Immunol.">
        <title>Early steps in the European eel (Anguilla anguilla)-Vibrio vulnificus interaction in the gills: Role of the RtxA13 toxin.</title>
        <authorList>
            <person name="Callol A."/>
            <person name="Pajuelo D."/>
            <person name="Ebbesson L."/>
            <person name="Teles M."/>
            <person name="MacKenzie S."/>
            <person name="Amaro C."/>
        </authorList>
    </citation>
    <scope>NUCLEOTIDE SEQUENCE</scope>
</reference>
<proteinExistence type="predicted"/>
<dbReference type="EMBL" id="GBXM01104995">
    <property type="protein sequence ID" value="JAH03582.1"/>
    <property type="molecule type" value="Transcribed_RNA"/>
</dbReference>
<reference evidence="1" key="1">
    <citation type="submission" date="2014-11" db="EMBL/GenBank/DDBJ databases">
        <authorList>
            <person name="Amaro Gonzalez C."/>
        </authorList>
    </citation>
    <scope>NUCLEOTIDE SEQUENCE</scope>
</reference>
<name>A0A0E9PH22_ANGAN</name>
<protein>
    <submittedName>
        <fullName evidence="1">Uncharacterized protein</fullName>
    </submittedName>
</protein>
<evidence type="ECO:0000313" key="1">
    <source>
        <dbReference type="EMBL" id="JAH03582.1"/>
    </source>
</evidence>
<organism evidence="1">
    <name type="scientific">Anguilla anguilla</name>
    <name type="common">European freshwater eel</name>
    <name type="synonym">Muraena anguilla</name>
    <dbReference type="NCBI Taxonomy" id="7936"/>
    <lineage>
        <taxon>Eukaryota</taxon>
        <taxon>Metazoa</taxon>
        <taxon>Chordata</taxon>
        <taxon>Craniata</taxon>
        <taxon>Vertebrata</taxon>
        <taxon>Euteleostomi</taxon>
        <taxon>Actinopterygii</taxon>
        <taxon>Neopterygii</taxon>
        <taxon>Teleostei</taxon>
        <taxon>Anguilliformes</taxon>
        <taxon>Anguillidae</taxon>
        <taxon>Anguilla</taxon>
    </lineage>
</organism>
<dbReference type="AlphaFoldDB" id="A0A0E9PH22"/>
<accession>A0A0E9PH22</accession>
<sequence>MIASDNDILRCFYNSILFKTFGTPFQ</sequence>